<keyword evidence="7 10" id="KW-0067">ATP-binding</keyword>
<dbReference type="InterPro" id="IPR041500">
    <property type="entry name" value="RecC_C"/>
</dbReference>
<dbReference type="PANTHER" id="PTHR30591">
    <property type="entry name" value="RECBCD ENZYME SUBUNIT RECC"/>
    <property type="match status" value="1"/>
</dbReference>
<protein>
    <recommendedName>
        <fullName evidence="10">RecBCD enzyme subunit RecC</fullName>
    </recommendedName>
    <alternativeName>
        <fullName evidence="10">Exonuclease V subunit RecC</fullName>
        <shortName evidence="10">ExoV subunit RecC</shortName>
    </alternativeName>
    <alternativeName>
        <fullName evidence="10">Helicase/nuclease RecBCD subunit RecC</fullName>
    </alternativeName>
</protein>
<dbReference type="PIRSF" id="PIRSF000980">
    <property type="entry name" value="RecC"/>
    <property type="match status" value="1"/>
</dbReference>
<dbReference type="NCBIfam" id="TIGR01450">
    <property type="entry name" value="recC"/>
    <property type="match status" value="1"/>
</dbReference>
<dbReference type="AlphaFoldDB" id="A0A975T0C4"/>
<dbReference type="Pfam" id="PF17946">
    <property type="entry name" value="RecC_C"/>
    <property type="match status" value="1"/>
</dbReference>
<dbReference type="KEGG" id="nps:KRR39_05565"/>
<dbReference type="GO" id="GO:0003677">
    <property type="term" value="F:DNA binding"/>
    <property type="evidence" value="ECO:0007669"/>
    <property type="project" value="UniProtKB-UniRule"/>
</dbReference>
<feature type="domain" description="RecC C-terminal" evidence="11">
    <location>
        <begin position="819"/>
        <end position="1044"/>
    </location>
</feature>
<evidence type="ECO:0000256" key="7">
    <source>
        <dbReference type="ARBA" id="ARBA00022840"/>
    </source>
</evidence>
<dbReference type="GO" id="GO:0005524">
    <property type="term" value="F:ATP binding"/>
    <property type="evidence" value="ECO:0007669"/>
    <property type="project" value="UniProtKB-UniRule"/>
</dbReference>
<evidence type="ECO:0000313" key="12">
    <source>
        <dbReference type="EMBL" id="QWZ09254.1"/>
    </source>
</evidence>
<evidence type="ECO:0000256" key="2">
    <source>
        <dbReference type="ARBA" id="ARBA00022741"/>
    </source>
</evidence>
<dbReference type="RefSeq" id="WP_216941100.1">
    <property type="nucleotide sequence ID" value="NZ_CP077062.1"/>
</dbReference>
<dbReference type="GO" id="GO:0000724">
    <property type="term" value="P:double-strand break repair via homologous recombination"/>
    <property type="evidence" value="ECO:0007669"/>
    <property type="project" value="UniProtKB-UniRule"/>
</dbReference>
<dbReference type="Pfam" id="PF04257">
    <property type="entry name" value="Exonuc_V_gamma"/>
    <property type="match status" value="1"/>
</dbReference>
<name>A0A975T0C4_9ACTN</name>
<evidence type="ECO:0000256" key="8">
    <source>
        <dbReference type="ARBA" id="ARBA00023125"/>
    </source>
</evidence>
<comment type="subunit">
    <text evidence="10">Heterotrimer of RecB, RecC and RecD. All subunits contribute to DNA-binding.</text>
</comment>
<keyword evidence="3 10" id="KW-0227">DNA damage</keyword>
<comment type="function">
    <text evidence="10">A helicase/nuclease that prepares dsDNA breaks (DSB) for recombinational DNA repair. Binds to DSBs and unwinds DNA via a highly rapid and processive ATP-dependent bidirectional helicase activity. Unwinds dsDNA until it encounters a Chi (crossover hotspot instigator) sequence from the 3' direction. Cuts ssDNA a few nucleotides 3' to the Chi site. The properties and activities of the enzyme are changed at Chi. The Chi-altered holoenzyme produces a long 3'-ssDNA overhang and facilitates RecA-binding to the ssDNA for homologous DNA recombination and repair. Holoenzyme degrades any linearized DNA that is unable to undergo homologous recombination. In the holoenzyme this subunit recognizes the wild-type Chi sequence, and when added to isolated RecB increases its ATP-dependent helicase processivity.</text>
</comment>
<dbReference type="GO" id="GO:0008854">
    <property type="term" value="F:exodeoxyribonuclease V activity"/>
    <property type="evidence" value="ECO:0007669"/>
    <property type="project" value="InterPro"/>
</dbReference>
<dbReference type="GO" id="GO:0003678">
    <property type="term" value="F:DNA helicase activity"/>
    <property type="evidence" value="ECO:0007669"/>
    <property type="project" value="UniProtKB-UniRule"/>
</dbReference>
<comment type="similarity">
    <text evidence="10">Belongs to the RecC family.</text>
</comment>
<dbReference type="PANTHER" id="PTHR30591:SF1">
    <property type="entry name" value="RECBCD ENZYME SUBUNIT RECC"/>
    <property type="match status" value="1"/>
</dbReference>
<keyword evidence="4 10" id="KW-0378">Hydrolase</keyword>
<keyword evidence="8 10" id="KW-0238">DNA-binding</keyword>
<evidence type="ECO:0000313" key="13">
    <source>
        <dbReference type="Proteomes" id="UP000683575"/>
    </source>
</evidence>
<comment type="miscellaneous">
    <text evidence="10">In the RecBCD complex, RecB has a slow 3'-5' helicase, an exonuclease activity and loads RecA onto ssDNA, RecD has a fast 5'-3' helicase activity, while RecC stimulates the ATPase and processivity of the RecB helicase and contributes to recognition of the Chi site.</text>
</comment>
<evidence type="ECO:0000256" key="3">
    <source>
        <dbReference type="ARBA" id="ARBA00022763"/>
    </source>
</evidence>
<keyword evidence="1 10" id="KW-0540">Nuclease</keyword>
<keyword evidence="13" id="KW-1185">Reference proteome</keyword>
<reference evidence="12" key="1">
    <citation type="submission" date="2021-06" db="EMBL/GenBank/DDBJ databases">
        <title>Complete genome sequence of Nocardioides sp. G188.</title>
        <authorList>
            <person name="Im W.-T."/>
        </authorList>
    </citation>
    <scope>NUCLEOTIDE SEQUENCE</scope>
    <source>
        <strain evidence="12">G188</strain>
    </source>
</reference>
<dbReference type="EMBL" id="CP077062">
    <property type="protein sequence ID" value="QWZ09254.1"/>
    <property type="molecule type" value="Genomic_DNA"/>
</dbReference>
<evidence type="ECO:0000256" key="9">
    <source>
        <dbReference type="ARBA" id="ARBA00023204"/>
    </source>
</evidence>
<dbReference type="Proteomes" id="UP000683575">
    <property type="component" value="Chromosome"/>
</dbReference>
<proteinExistence type="inferred from homology"/>
<dbReference type="GO" id="GO:0009338">
    <property type="term" value="C:exodeoxyribonuclease V complex"/>
    <property type="evidence" value="ECO:0007669"/>
    <property type="project" value="InterPro"/>
</dbReference>
<keyword evidence="9 10" id="KW-0234">DNA repair</keyword>
<organism evidence="12 13">
    <name type="scientific">Nocardioides panacis</name>
    <dbReference type="NCBI Taxonomy" id="2849501"/>
    <lineage>
        <taxon>Bacteria</taxon>
        <taxon>Bacillati</taxon>
        <taxon>Actinomycetota</taxon>
        <taxon>Actinomycetes</taxon>
        <taxon>Propionibacteriales</taxon>
        <taxon>Nocardioidaceae</taxon>
        <taxon>Nocardioides</taxon>
    </lineage>
</organism>
<evidence type="ECO:0000256" key="10">
    <source>
        <dbReference type="HAMAP-Rule" id="MF_01486"/>
    </source>
</evidence>
<accession>A0A975T0C4</accession>
<sequence>MTLSIHRSDRADALVRGLGELLASVPADPFTPDLVAVPSLGVERWIAQTLSTSLGTAAGAADGICANVLFPNPSRLVADAVAVASGIDPDQDPWREERLTWHLLDVVDRCGTERWCRTLGRHLGLLDGAVDGAGDGAGDRGRRVATAQKLAGLFTAYGVQRPALLREWAAGADTDGDGRTLDEDLVWQAELWRRLRAAVAVDSPAERVDAACRRLREEPSVVDLPARLSVFGPTRLTSDQVQVLAALGEHRDVHLWLSHPSHALWDRVAQIEPVVTRRWDDPAAALPRHPLIGSCGRDAREMQVRLATAGGVPAVDEYLPVGEPAPTLLSALQEDLRLDRPPGVHEPVPGDRSLQVHACHGRQREVEVLREVLLGMLEDDPTLEPRDVIVMCPDIESYAPLITAAFGLDVDTLDEAGRPSAGHPGHRLRVRLADRALKQTNPVLTVVARLLDLADARLTGPEVLDLAAQPAVRARFDFDDDELERVGDWVRRAGVRWGLDAADRAPYHLDGVPQNTWQTGLDRVLVGVTMDEEELRTVGLALPLDDVDSNEADLAGRFAELVDRLALTVGALRSPQPLSAWVDTLVTAVDDLTWTPPFDAWQTAEARRELTDVLTSAGDGAAAALLGLADVRALLARRLRGRPTRANFRTGQLTMCTMVPMRSVPHRVVCLLGVNDGVFPRGTHADGDDVLARSPRVGERDVRSEDRQLFLDAVLAARETLVVLYTGADERTGAVRPPAVPLGELLDVVDRMVPGGSVLVRHPLQPFDARNFVDGDLGAPGPFSFDAASYDGALALRGPRHAATAFLDRPLPPAADGDVVELDDLVRFLEAPVKTFLRQRLGLSMFSEDDDPAEAVPIELDALEKYHVGHRLLEHRLAGVPRGQVVRAEWLRGDLPPGPLGETVVTPVADEVDALVAQTEGLRTGGAMVLDAAVTLPGLVRVSGTVPGVYGDRLVRVVYSKLGFKHRLRAWVQLLLLVAAHEDRDWTAATVGRGRTPTLSQLVPPPRADAVARLAELVAVYRAGLEAPLPLAPKTSGAYADKRHRGSPVAASTLKAEGEWRRSHQGREIGEFGDAEHLRVWGDRPLGALLTAPVRADLGWSEEGTLFGQLARVVWEPLLSCERIVTA</sequence>
<gene>
    <name evidence="10 12" type="primary">recC</name>
    <name evidence="12" type="ORF">KRR39_05565</name>
</gene>
<evidence type="ECO:0000256" key="5">
    <source>
        <dbReference type="ARBA" id="ARBA00022806"/>
    </source>
</evidence>
<evidence type="ECO:0000256" key="6">
    <source>
        <dbReference type="ARBA" id="ARBA00022839"/>
    </source>
</evidence>
<dbReference type="InterPro" id="IPR006697">
    <property type="entry name" value="RecC"/>
</dbReference>
<evidence type="ECO:0000256" key="1">
    <source>
        <dbReference type="ARBA" id="ARBA00022722"/>
    </source>
</evidence>
<evidence type="ECO:0000256" key="4">
    <source>
        <dbReference type="ARBA" id="ARBA00022801"/>
    </source>
</evidence>
<keyword evidence="6 10" id="KW-0269">Exonuclease</keyword>
<dbReference type="HAMAP" id="MF_01486">
    <property type="entry name" value="RecC"/>
    <property type="match status" value="1"/>
</dbReference>
<evidence type="ECO:0000259" key="11">
    <source>
        <dbReference type="Pfam" id="PF17946"/>
    </source>
</evidence>
<keyword evidence="2 10" id="KW-0547">Nucleotide-binding</keyword>
<keyword evidence="5 10" id="KW-0347">Helicase</keyword>